<organism evidence="2 3">
    <name type="scientific">Setaria viridis</name>
    <name type="common">Green bristlegrass</name>
    <name type="synonym">Setaria italica subsp. viridis</name>
    <dbReference type="NCBI Taxonomy" id="4556"/>
    <lineage>
        <taxon>Eukaryota</taxon>
        <taxon>Viridiplantae</taxon>
        <taxon>Streptophyta</taxon>
        <taxon>Embryophyta</taxon>
        <taxon>Tracheophyta</taxon>
        <taxon>Spermatophyta</taxon>
        <taxon>Magnoliopsida</taxon>
        <taxon>Liliopsida</taxon>
        <taxon>Poales</taxon>
        <taxon>Poaceae</taxon>
        <taxon>PACMAD clade</taxon>
        <taxon>Panicoideae</taxon>
        <taxon>Panicodae</taxon>
        <taxon>Paniceae</taxon>
        <taxon>Cenchrinae</taxon>
        <taxon>Setaria</taxon>
    </lineage>
</organism>
<name>A0A4U6VX39_SETVI</name>
<dbReference type="Proteomes" id="UP000298652">
    <property type="component" value="Chromosome 2"/>
</dbReference>
<protein>
    <submittedName>
        <fullName evidence="2">Uncharacterized protein</fullName>
    </submittedName>
</protein>
<sequence>MAQIQQSGKTDSPCVGVFLVSLLPTLVQPTNTCAHDTHEDGVVLLSLL</sequence>
<keyword evidence="1" id="KW-0732">Signal</keyword>
<feature type="signal peptide" evidence="1">
    <location>
        <begin position="1"/>
        <end position="29"/>
    </location>
</feature>
<dbReference type="Gramene" id="TKW33413">
    <property type="protein sequence ID" value="TKW33413"/>
    <property type="gene ID" value="SEVIR_2G233650v2"/>
</dbReference>
<accession>A0A4U6VX39</accession>
<dbReference type="AlphaFoldDB" id="A0A4U6VX39"/>
<evidence type="ECO:0000313" key="2">
    <source>
        <dbReference type="EMBL" id="TKW33413.1"/>
    </source>
</evidence>
<feature type="chain" id="PRO_5020854975" evidence="1">
    <location>
        <begin position="30"/>
        <end position="48"/>
    </location>
</feature>
<dbReference type="EMBL" id="CM016553">
    <property type="protein sequence ID" value="TKW33413.1"/>
    <property type="molecule type" value="Genomic_DNA"/>
</dbReference>
<proteinExistence type="predicted"/>
<reference evidence="2" key="1">
    <citation type="submission" date="2019-03" db="EMBL/GenBank/DDBJ databases">
        <title>WGS assembly of Setaria viridis.</title>
        <authorList>
            <person name="Huang P."/>
            <person name="Jenkins J."/>
            <person name="Grimwood J."/>
            <person name="Barry K."/>
            <person name="Healey A."/>
            <person name="Mamidi S."/>
            <person name="Sreedasyam A."/>
            <person name="Shu S."/>
            <person name="Feldman M."/>
            <person name="Wu J."/>
            <person name="Yu Y."/>
            <person name="Chen C."/>
            <person name="Johnson J."/>
            <person name="Rokhsar D."/>
            <person name="Baxter I."/>
            <person name="Schmutz J."/>
            <person name="Brutnell T."/>
            <person name="Kellogg E."/>
        </authorList>
    </citation>
    <scope>NUCLEOTIDE SEQUENCE [LARGE SCALE GENOMIC DNA]</scope>
</reference>
<keyword evidence="3" id="KW-1185">Reference proteome</keyword>
<evidence type="ECO:0000313" key="3">
    <source>
        <dbReference type="Proteomes" id="UP000298652"/>
    </source>
</evidence>
<evidence type="ECO:0000256" key="1">
    <source>
        <dbReference type="SAM" id="SignalP"/>
    </source>
</evidence>
<gene>
    <name evidence="2" type="ORF">SEVIR_2G233650v2</name>
</gene>